<evidence type="ECO:0000259" key="5">
    <source>
        <dbReference type="Pfam" id="PF00857"/>
    </source>
</evidence>
<evidence type="ECO:0000313" key="6">
    <source>
        <dbReference type="EMBL" id="KAF4119417.1"/>
    </source>
</evidence>
<sequence length="402" mass="43350">VRDPNQVSAWINQTVSHFGRLDGAANIAGIVPLSIGSDAGLVENIDLEEWKRTIDVNLTGIMLCMKYQLATMQEGSSVVNASSLAGLTGGERNGIYAASKHGVIGLTRSAAKEVGQRGVRVNAICPGPIQTTMLRMADEAAKAAGFHSDFDKAALTEIALRRKGEPEEVAKLVAFLLSDESSYITGNANLCNSPPSSLQTNLRFTMSTSALIILDLQLGILGMLGDISYEDYLKSVVNTEKNARQAGVQIMHVTAFRPDYRDVSCQNKLMSTIAAMVGPLIVGHDSTKFYRIVAPEEGSDDIVVTKRIPALVGTNLELILKSADTHEIALALVGVVTSRTVLSTLRKAIDLDFVVITLEGLCLDFDQEVQKVLMEMAFPPLATVTPTSKWLHSLRQGHSVKE</sequence>
<dbReference type="PANTHER" id="PTHR24321:SF8">
    <property type="entry name" value="ESTRADIOL 17-BETA-DEHYDROGENASE 8-RELATED"/>
    <property type="match status" value="1"/>
</dbReference>
<dbReference type="CDD" id="cd05233">
    <property type="entry name" value="SDR_c"/>
    <property type="match status" value="1"/>
</dbReference>
<evidence type="ECO:0000256" key="4">
    <source>
        <dbReference type="ARBA" id="ARBA00023002"/>
    </source>
</evidence>
<dbReference type="OrthoDB" id="1669814at2759"/>
<protein>
    <submittedName>
        <fullName evidence="6">3-oxoacyl-[acyl-carrier protein] reductase</fullName>
    </submittedName>
</protein>
<keyword evidence="3" id="KW-0521">NADP</keyword>
<comment type="caution">
    <text evidence="6">The sequence shown here is derived from an EMBL/GenBank/DDBJ whole genome shotgun (WGS) entry which is preliminary data.</text>
</comment>
<dbReference type="EMBL" id="JAANYQ010000027">
    <property type="protein sequence ID" value="KAF4119417.1"/>
    <property type="molecule type" value="Genomic_DNA"/>
</dbReference>
<evidence type="ECO:0000256" key="1">
    <source>
        <dbReference type="ARBA" id="ARBA00006336"/>
    </source>
</evidence>
<comment type="similarity">
    <text evidence="2">Belongs to the short-chain dehydrogenases/reductases (SDR) family.</text>
</comment>
<feature type="non-terminal residue" evidence="6">
    <location>
        <position position="1"/>
    </location>
</feature>
<dbReference type="RefSeq" id="XP_035318069.1">
    <property type="nucleotide sequence ID" value="XM_035466910.1"/>
</dbReference>
<organism evidence="6 7">
    <name type="scientific">Geosmithia morbida</name>
    <dbReference type="NCBI Taxonomy" id="1094350"/>
    <lineage>
        <taxon>Eukaryota</taxon>
        <taxon>Fungi</taxon>
        <taxon>Dikarya</taxon>
        <taxon>Ascomycota</taxon>
        <taxon>Pezizomycotina</taxon>
        <taxon>Sordariomycetes</taxon>
        <taxon>Hypocreomycetidae</taxon>
        <taxon>Hypocreales</taxon>
        <taxon>Bionectriaceae</taxon>
        <taxon>Geosmithia</taxon>
    </lineage>
</organism>
<evidence type="ECO:0000313" key="7">
    <source>
        <dbReference type="Proteomes" id="UP000749293"/>
    </source>
</evidence>
<dbReference type="AlphaFoldDB" id="A0A9P5CYH9"/>
<dbReference type="Pfam" id="PF00857">
    <property type="entry name" value="Isochorismatase"/>
    <property type="match status" value="1"/>
</dbReference>
<dbReference type="Gene3D" id="3.40.50.720">
    <property type="entry name" value="NAD(P)-binding Rossmann-like Domain"/>
    <property type="match status" value="1"/>
</dbReference>
<reference evidence="6" key="1">
    <citation type="submission" date="2020-03" db="EMBL/GenBank/DDBJ databases">
        <title>Site-based positive gene gene selection in Geosmithia morbida across the United States reveals a broad range of putative effectors and factors for local host and environmental adapation.</title>
        <authorList>
            <person name="Onufrak A."/>
            <person name="Murdoch R.W."/>
            <person name="Gazis R."/>
            <person name="Huff M."/>
            <person name="Staton M."/>
            <person name="Klingeman W."/>
            <person name="Hadziabdic D."/>
        </authorList>
    </citation>
    <scope>NUCLEOTIDE SEQUENCE</scope>
    <source>
        <strain evidence="6">1262</strain>
    </source>
</reference>
<evidence type="ECO:0000256" key="2">
    <source>
        <dbReference type="ARBA" id="ARBA00006484"/>
    </source>
</evidence>
<dbReference type="SUPFAM" id="SSF52499">
    <property type="entry name" value="Isochorismatase-like hydrolases"/>
    <property type="match status" value="1"/>
</dbReference>
<accession>A0A9P5CYH9</accession>
<dbReference type="GO" id="GO:0016491">
    <property type="term" value="F:oxidoreductase activity"/>
    <property type="evidence" value="ECO:0007669"/>
    <property type="project" value="UniProtKB-KW"/>
</dbReference>
<keyword evidence="4" id="KW-0560">Oxidoreductase</keyword>
<keyword evidence="7" id="KW-1185">Reference proteome</keyword>
<dbReference type="PROSITE" id="PS00061">
    <property type="entry name" value="ADH_SHORT"/>
    <property type="match status" value="1"/>
</dbReference>
<dbReference type="Pfam" id="PF13561">
    <property type="entry name" value="adh_short_C2"/>
    <property type="match status" value="1"/>
</dbReference>
<proteinExistence type="inferred from homology"/>
<comment type="similarity">
    <text evidence="1">Belongs to the isochorismatase family.</text>
</comment>
<dbReference type="InterPro" id="IPR000868">
    <property type="entry name" value="Isochorismatase-like_dom"/>
</dbReference>
<dbReference type="Gene3D" id="3.40.50.850">
    <property type="entry name" value="Isochorismatase-like"/>
    <property type="match status" value="1"/>
</dbReference>
<dbReference type="InterPro" id="IPR002347">
    <property type="entry name" value="SDR_fam"/>
</dbReference>
<evidence type="ECO:0000256" key="3">
    <source>
        <dbReference type="ARBA" id="ARBA00022857"/>
    </source>
</evidence>
<dbReference type="PRINTS" id="PR00080">
    <property type="entry name" value="SDRFAMILY"/>
</dbReference>
<dbReference type="FunFam" id="3.40.50.720:FF:000084">
    <property type="entry name" value="Short-chain dehydrogenase reductase"/>
    <property type="match status" value="1"/>
</dbReference>
<dbReference type="PRINTS" id="PR00081">
    <property type="entry name" value="GDHRDH"/>
</dbReference>
<dbReference type="PANTHER" id="PTHR24321">
    <property type="entry name" value="DEHYDROGENASES, SHORT CHAIN"/>
    <property type="match status" value="1"/>
</dbReference>
<dbReference type="InterPro" id="IPR036291">
    <property type="entry name" value="NAD(P)-bd_dom_sf"/>
</dbReference>
<dbReference type="GeneID" id="55971164"/>
<dbReference type="SUPFAM" id="SSF51735">
    <property type="entry name" value="NAD(P)-binding Rossmann-fold domains"/>
    <property type="match status" value="1"/>
</dbReference>
<dbReference type="Proteomes" id="UP000749293">
    <property type="component" value="Unassembled WGS sequence"/>
</dbReference>
<dbReference type="InterPro" id="IPR036380">
    <property type="entry name" value="Isochorismatase-like_sf"/>
</dbReference>
<name>A0A9P5CYH9_9HYPO</name>
<dbReference type="InterPro" id="IPR020904">
    <property type="entry name" value="Sc_DH/Rdtase_CS"/>
</dbReference>
<gene>
    <name evidence="6" type="ORF">GMORB2_4936</name>
</gene>
<feature type="domain" description="Isochorismatase-like" evidence="5">
    <location>
        <begin position="209"/>
        <end position="387"/>
    </location>
</feature>